<dbReference type="SUPFAM" id="SSF53474">
    <property type="entry name" value="alpha/beta-Hydrolases"/>
    <property type="match status" value="1"/>
</dbReference>
<comment type="similarity">
    <text evidence="1">Belongs to the 'GDXG' lipolytic enzyme family.</text>
</comment>
<dbReference type="Proteomes" id="UP000823631">
    <property type="component" value="Unassembled WGS sequence"/>
</dbReference>
<keyword evidence="2 5" id="KW-0378">Hydrolase</keyword>
<dbReference type="Gene3D" id="3.40.50.1820">
    <property type="entry name" value="alpha/beta hydrolase"/>
    <property type="match status" value="1"/>
</dbReference>
<protein>
    <submittedName>
        <fullName evidence="5">Alpha/beta hydrolase</fullName>
    </submittedName>
</protein>
<evidence type="ECO:0000313" key="6">
    <source>
        <dbReference type="Proteomes" id="UP000823631"/>
    </source>
</evidence>
<feature type="domain" description="Alpha/beta hydrolase fold-3" evidence="4">
    <location>
        <begin position="87"/>
        <end position="288"/>
    </location>
</feature>
<proteinExistence type="inferred from homology"/>
<keyword evidence="3" id="KW-0732">Signal</keyword>
<dbReference type="AlphaFoldDB" id="A0A9D9GTL2"/>
<dbReference type="InterPro" id="IPR050300">
    <property type="entry name" value="GDXG_lipolytic_enzyme"/>
</dbReference>
<evidence type="ECO:0000256" key="1">
    <source>
        <dbReference type="ARBA" id="ARBA00010515"/>
    </source>
</evidence>
<comment type="caution">
    <text evidence="5">The sequence shown here is derived from an EMBL/GenBank/DDBJ whole genome shotgun (WGS) entry which is preliminary data.</text>
</comment>
<dbReference type="PANTHER" id="PTHR48081">
    <property type="entry name" value="AB HYDROLASE SUPERFAMILY PROTEIN C4A8.06C"/>
    <property type="match status" value="1"/>
</dbReference>
<sequence>MYKLPALSLITAALISTSALAEEAFNPMANPSTPEQWEAFTTISYKGSMQSTAAIQAQYNLKIESLNIAGVPCYLFTPQEVKHDGLLFFVHGGGYVLGAGLAGAPEGLYMAALTGYQVLAVDYRMPPAEEPFPAAIDDMMAVYAEVVKEHDPQSIGVFGSSTGGALTLLLSQDAQRRNLPQPAALISGTPWSDISRTGDTYESNDHQDTVLVSYDGWIKPAALLYANGVDLKDPRLSPVYGEFDFFPPTLLVSGTRDLFLSNTVRVQQKLLKAGREVDLLVLEGVSHCGYYLFGENDTSKFYHQQAEKFWTEHLKADSSAETEAAQ</sequence>
<dbReference type="InterPro" id="IPR029058">
    <property type="entry name" value="AB_hydrolase_fold"/>
</dbReference>
<reference evidence="5" key="1">
    <citation type="submission" date="2020-10" db="EMBL/GenBank/DDBJ databases">
        <authorList>
            <person name="Gilroy R."/>
        </authorList>
    </citation>
    <scope>NUCLEOTIDE SEQUENCE</scope>
    <source>
        <strain evidence="5">17213</strain>
    </source>
</reference>
<gene>
    <name evidence="5" type="ORF">IAB19_06850</name>
</gene>
<dbReference type="EMBL" id="JADINH010000144">
    <property type="protein sequence ID" value="MBO8416079.1"/>
    <property type="molecule type" value="Genomic_DNA"/>
</dbReference>
<evidence type="ECO:0000313" key="5">
    <source>
        <dbReference type="EMBL" id="MBO8416079.1"/>
    </source>
</evidence>
<accession>A0A9D9GTL2</accession>
<feature type="signal peptide" evidence="3">
    <location>
        <begin position="1"/>
        <end position="21"/>
    </location>
</feature>
<dbReference type="GO" id="GO:0004806">
    <property type="term" value="F:triacylglycerol lipase activity"/>
    <property type="evidence" value="ECO:0007669"/>
    <property type="project" value="TreeGrafter"/>
</dbReference>
<evidence type="ECO:0000256" key="3">
    <source>
        <dbReference type="SAM" id="SignalP"/>
    </source>
</evidence>
<dbReference type="Pfam" id="PF07859">
    <property type="entry name" value="Abhydrolase_3"/>
    <property type="match status" value="1"/>
</dbReference>
<reference evidence="5" key="2">
    <citation type="journal article" date="2021" name="PeerJ">
        <title>Extensive microbial diversity within the chicken gut microbiome revealed by metagenomics and culture.</title>
        <authorList>
            <person name="Gilroy R."/>
            <person name="Ravi A."/>
            <person name="Getino M."/>
            <person name="Pursley I."/>
            <person name="Horton D.L."/>
            <person name="Alikhan N.F."/>
            <person name="Baker D."/>
            <person name="Gharbi K."/>
            <person name="Hall N."/>
            <person name="Watson M."/>
            <person name="Adriaenssens E.M."/>
            <person name="Foster-Nyarko E."/>
            <person name="Jarju S."/>
            <person name="Secka A."/>
            <person name="Antonio M."/>
            <person name="Oren A."/>
            <person name="Chaudhuri R.R."/>
            <person name="La Ragione R."/>
            <person name="Hildebrand F."/>
            <person name="Pallen M.J."/>
        </authorList>
    </citation>
    <scope>NUCLEOTIDE SEQUENCE</scope>
    <source>
        <strain evidence="5">17213</strain>
    </source>
</reference>
<dbReference type="PANTHER" id="PTHR48081:SF30">
    <property type="entry name" value="ACETYL-HYDROLASE LIPR-RELATED"/>
    <property type="match status" value="1"/>
</dbReference>
<evidence type="ECO:0000259" key="4">
    <source>
        <dbReference type="Pfam" id="PF07859"/>
    </source>
</evidence>
<dbReference type="InterPro" id="IPR013094">
    <property type="entry name" value="AB_hydrolase_3"/>
</dbReference>
<feature type="chain" id="PRO_5039086108" evidence="3">
    <location>
        <begin position="22"/>
        <end position="326"/>
    </location>
</feature>
<organism evidence="5 6">
    <name type="scientific">Candidatus Avisuccinivibrio stercorigallinarum</name>
    <dbReference type="NCBI Taxonomy" id="2840704"/>
    <lineage>
        <taxon>Bacteria</taxon>
        <taxon>Pseudomonadati</taxon>
        <taxon>Pseudomonadota</taxon>
        <taxon>Gammaproteobacteria</taxon>
        <taxon>Aeromonadales</taxon>
        <taxon>Succinivibrionaceae</taxon>
        <taxon>Succinivibrionaceae incertae sedis</taxon>
        <taxon>Candidatus Avisuccinivibrio</taxon>
    </lineage>
</organism>
<name>A0A9D9GTL2_9GAMM</name>
<evidence type="ECO:0000256" key="2">
    <source>
        <dbReference type="ARBA" id="ARBA00022801"/>
    </source>
</evidence>